<protein>
    <submittedName>
        <fullName evidence="3">Uncharacterized protein</fullName>
    </submittedName>
</protein>
<evidence type="ECO:0000256" key="2">
    <source>
        <dbReference type="SAM" id="Phobius"/>
    </source>
</evidence>
<gene>
    <name evidence="3" type="ordered locus">BTH_I2623</name>
</gene>
<evidence type="ECO:0000313" key="4">
    <source>
        <dbReference type="Proteomes" id="UP000001930"/>
    </source>
</evidence>
<keyword evidence="2" id="KW-1133">Transmembrane helix</keyword>
<evidence type="ECO:0000313" key="3">
    <source>
        <dbReference type="EMBL" id="ABC37888.1"/>
    </source>
</evidence>
<dbReference type="AlphaFoldDB" id="Q2SVB1"/>
<evidence type="ECO:0000256" key="1">
    <source>
        <dbReference type="SAM" id="MobiDB-lite"/>
    </source>
</evidence>
<keyword evidence="2" id="KW-0472">Membrane</keyword>
<dbReference type="EMBL" id="CP000086">
    <property type="protein sequence ID" value="ABC37888.1"/>
    <property type="molecule type" value="Genomic_DNA"/>
</dbReference>
<accession>Q2SVB1</accession>
<feature type="compositionally biased region" description="Basic residues" evidence="1">
    <location>
        <begin position="83"/>
        <end position="97"/>
    </location>
</feature>
<dbReference type="HOGENOM" id="CLU_2341428_0_0_4"/>
<dbReference type="KEGG" id="bte:BTH_I2623"/>
<sequence length="97" mass="10977">MTLSQHFLTFTPRRVCYCLPMHSLNARNALERNRRIGEKSMNTPLLMGLGALALFGAIGVAASRELLRAIDAQHRRAPVPVRARTHRPHRDGRRIVL</sequence>
<keyword evidence="4" id="KW-1185">Reference proteome</keyword>
<feature type="transmembrane region" description="Helical" evidence="2">
    <location>
        <begin position="45"/>
        <end position="67"/>
    </location>
</feature>
<reference evidence="3 4" key="1">
    <citation type="journal article" date="2005" name="BMC Genomics">
        <title>Bacterial genome adaptation to niches: divergence of the potential virulence genes in three Burkholderia species of different survival strategies.</title>
        <authorList>
            <person name="Kim H.S."/>
            <person name="Schell M.A."/>
            <person name="Yu Y."/>
            <person name="Ulrich R.L."/>
            <person name="Sarria S.H."/>
            <person name="Nierman W.C."/>
            <person name="DeShazer D."/>
        </authorList>
    </citation>
    <scope>NUCLEOTIDE SEQUENCE [LARGE SCALE GENOMIC DNA]</scope>
    <source>
        <strain evidence="4">ATCC 700388 / DSM 13276 / CCUG 48851 / CIP 106301 / E264</strain>
    </source>
</reference>
<proteinExistence type="predicted"/>
<keyword evidence="2" id="KW-0812">Transmembrane</keyword>
<name>Q2SVB1_BURTA</name>
<dbReference type="Proteomes" id="UP000001930">
    <property type="component" value="Chromosome I"/>
</dbReference>
<organism evidence="3 4">
    <name type="scientific">Burkholderia thailandensis (strain ATCC 700388 / DSM 13276 / CCUG 48851 / CIP 106301 / E264)</name>
    <dbReference type="NCBI Taxonomy" id="271848"/>
    <lineage>
        <taxon>Bacteria</taxon>
        <taxon>Pseudomonadati</taxon>
        <taxon>Pseudomonadota</taxon>
        <taxon>Betaproteobacteria</taxon>
        <taxon>Burkholderiales</taxon>
        <taxon>Burkholderiaceae</taxon>
        <taxon>Burkholderia</taxon>
        <taxon>pseudomallei group</taxon>
    </lineage>
</organism>
<feature type="region of interest" description="Disordered" evidence="1">
    <location>
        <begin position="77"/>
        <end position="97"/>
    </location>
</feature>